<reference evidence="2 3" key="1">
    <citation type="submission" date="2009-10" db="EMBL/GenBank/DDBJ databases">
        <authorList>
            <person name="Weinstock G."/>
            <person name="Sodergren E."/>
            <person name="Clifton S."/>
            <person name="Fulton L."/>
            <person name="Fulton B."/>
            <person name="Courtney L."/>
            <person name="Fronick C."/>
            <person name="Harrison M."/>
            <person name="Strong C."/>
            <person name="Farmer C."/>
            <person name="Delahaunty K."/>
            <person name="Markovic C."/>
            <person name="Hall O."/>
            <person name="Minx P."/>
            <person name="Tomlinson C."/>
            <person name="Mitreva M."/>
            <person name="Nelson J."/>
            <person name="Hou S."/>
            <person name="Wollam A."/>
            <person name="Pepin K.H."/>
            <person name="Johnson M."/>
            <person name="Bhonagiri V."/>
            <person name="Nash W.E."/>
            <person name="Warren W."/>
            <person name="Chinwalla A."/>
            <person name="Mardis E.R."/>
            <person name="Wilson R.K."/>
        </authorList>
    </citation>
    <scope>NUCLEOTIDE SEQUENCE [LARGE SCALE GENOMIC DNA]</scope>
    <source>
        <strain evidence="2 3">ATCC 23970</strain>
    </source>
</reference>
<evidence type="ECO:0000259" key="1">
    <source>
        <dbReference type="SMART" id="SM00722"/>
    </source>
</evidence>
<dbReference type="InterPro" id="IPR012334">
    <property type="entry name" value="Pectin_lyas_fold"/>
</dbReference>
<dbReference type="SMART" id="SM00710">
    <property type="entry name" value="PbH1"/>
    <property type="match status" value="8"/>
</dbReference>
<dbReference type="SMART" id="SM00722">
    <property type="entry name" value="CASH"/>
    <property type="match status" value="2"/>
</dbReference>
<sequence length="467" mass="51642">MMLYFVRPYRTKQRDTMHTSALRIWLKAVLILAAGSIFQTAPAAVVHVSPQDNLAEIFARAHAGDTLKLASGVYQTKLYIDKPITIEGPADRSATIEGDRSGRTIAVHAPDVTLRNLTVTRSGMSLPAMDAGIYLEETAPRALIEHNNIFDNSVGVYLHGSADAMVRENKIVGDATLRVNERGNGVTVWNAPGAQVVGNDISKGRDGIFSNTSTHNTYKNNRFSDLRFAVHYMYTNDSEISGNISVGNNMGYVLMFSERLKVFDNIAVGSRDQGIMLNYVNYSDIHDNIINKAGKCVFAYNANYDKLSANHFENCQIGIHFTAAIEGTSLHDNSFINNESQVKYVSTRFLDWSEGGHGNYWSDNSAFDLNGDGFGDSAYRPNGIIDQIIWRAPVSRLLMNSPAISIVKWAQAQFPAVLPGGVVDSKPLMKPYAPKIQTRYQAMKDELLKEAETRQSEWGRAENGSLN</sequence>
<accession>D0WAC1</accession>
<dbReference type="Proteomes" id="UP000003843">
    <property type="component" value="Unassembled WGS sequence"/>
</dbReference>
<evidence type="ECO:0000313" key="2">
    <source>
        <dbReference type="EMBL" id="EEZ75520.1"/>
    </source>
</evidence>
<name>D0WAC1_NEILA</name>
<feature type="domain" description="Carbohydrate-binding/sugar hydrolysis" evidence="1">
    <location>
        <begin position="61"/>
        <end position="211"/>
    </location>
</feature>
<dbReference type="NCBIfam" id="TIGR04247">
    <property type="entry name" value="NosD_copper_fam"/>
    <property type="match status" value="1"/>
</dbReference>
<dbReference type="InterPro" id="IPR006626">
    <property type="entry name" value="PbH1"/>
</dbReference>
<dbReference type="EMBL" id="ACEQ02000016">
    <property type="protein sequence ID" value="EEZ75520.1"/>
    <property type="molecule type" value="Genomic_DNA"/>
</dbReference>
<dbReference type="InterPro" id="IPR007742">
    <property type="entry name" value="NosD_dom"/>
</dbReference>
<dbReference type="InterPro" id="IPR026464">
    <property type="entry name" value="NosD_copper_fam"/>
</dbReference>
<dbReference type="SUPFAM" id="SSF51126">
    <property type="entry name" value="Pectin lyase-like"/>
    <property type="match status" value="1"/>
</dbReference>
<dbReference type="InterPro" id="IPR011050">
    <property type="entry name" value="Pectin_lyase_fold/virulence"/>
</dbReference>
<dbReference type="Pfam" id="PF05048">
    <property type="entry name" value="NosD"/>
    <property type="match status" value="1"/>
</dbReference>
<organism evidence="2 3">
    <name type="scientific">Neisseria lactamica ATCC 23970</name>
    <dbReference type="NCBI Taxonomy" id="546265"/>
    <lineage>
        <taxon>Bacteria</taxon>
        <taxon>Pseudomonadati</taxon>
        <taxon>Pseudomonadota</taxon>
        <taxon>Betaproteobacteria</taxon>
        <taxon>Neisseriales</taxon>
        <taxon>Neisseriaceae</taxon>
        <taxon>Neisseria</taxon>
    </lineage>
</organism>
<protein>
    <submittedName>
        <fullName evidence="2">Periplasmic copper-binding protein (NosD)</fullName>
    </submittedName>
</protein>
<dbReference type="InterPro" id="IPR006633">
    <property type="entry name" value="Carb-bd_sugar_hydrolysis-dom"/>
</dbReference>
<feature type="domain" description="Carbohydrate-binding/sugar hydrolysis" evidence="1">
    <location>
        <begin position="217"/>
        <end position="387"/>
    </location>
</feature>
<dbReference type="Gene3D" id="2.160.20.10">
    <property type="entry name" value="Single-stranded right-handed beta-helix, Pectin lyase-like"/>
    <property type="match status" value="1"/>
</dbReference>
<comment type="caution">
    <text evidence="2">The sequence shown here is derived from an EMBL/GenBank/DDBJ whole genome shotgun (WGS) entry which is preliminary data.</text>
</comment>
<evidence type="ECO:0000313" key="3">
    <source>
        <dbReference type="Proteomes" id="UP000003843"/>
    </source>
</evidence>
<proteinExistence type="predicted"/>
<dbReference type="AlphaFoldDB" id="D0WAC1"/>
<gene>
    <name evidence="2" type="ORF">NEILACOT_04490</name>
</gene>